<dbReference type="Gene3D" id="3.50.50.60">
    <property type="entry name" value="FAD/NAD(P)-binding domain"/>
    <property type="match status" value="2"/>
</dbReference>
<dbReference type="InterPro" id="IPR036188">
    <property type="entry name" value="FAD/NAD-bd_sf"/>
</dbReference>
<accession>A0ABP5GBV1</accession>
<dbReference type="PRINTS" id="PR00411">
    <property type="entry name" value="PNDRDTASEI"/>
</dbReference>
<evidence type="ECO:0000313" key="1">
    <source>
        <dbReference type="EMBL" id="GAA2042790.1"/>
    </source>
</evidence>
<dbReference type="EMBL" id="BAAAPW010000005">
    <property type="protein sequence ID" value="GAA2042790.1"/>
    <property type="molecule type" value="Genomic_DNA"/>
</dbReference>
<comment type="caution">
    <text evidence="1">The sequence shown here is derived from an EMBL/GenBank/DDBJ whole genome shotgun (WGS) entry which is preliminary data.</text>
</comment>
<name>A0ABP5GBV1_9MICO</name>
<dbReference type="SUPFAM" id="SSF51905">
    <property type="entry name" value="FAD/NAD(P)-binding domain"/>
    <property type="match status" value="2"/>
</dbReference>
<keyword evidence="2" id="KW-1185">Reference proteome</keyword>
<protein>
    <submittedName>
        <fullName evidence="1">NAD(P)/FAD-dependent oxidoreductase</fullName>
    </submittedName>
</protein>
<sequence>MNHVEVAIVGAGFAGIAMAMRLRREGRESFAILERGADIGGTWRENTYPGIACDVPSHLYCFANHPNPAWERVYARGPEIQAYLRRVVRDEGLHDHLALRSPLIGAARAEGVWQLDVGGAAPRRITADSLILACGRLSEPRVPAIDGLETFPGPIFHSARWDHSAQVRGTRMAVVGTGASAVQLVPELVRRGAHVTLFQRTPAWIMPRGDRAYHAGERAAFASDPGAIAQLRQSLFLEGEARYAARSGEAIAARAAREIALAHLAAQVSDPDLRRDLTPDYAFGCKRVLLSDDFYPALDSGEVALEPTALHAIRGRTLVAAGGTRHEADAIVLATGFETTRQPYAQLVRGSDGTTLDDHWATGMRSFASTLVSGFPDLYILNGPNASLGHNSAVLMMEEQAEFVVRCLAARDRAPGASVEVDLEQELAYTAEIEDRSAPTPWITGGCRNWYVDDRSGRLTLLWPGTVQMFRERLARADIASLTRAHSRGSR</sequence>
<evidence type="ECO:0000313" key="2">
    <source>
        <dbReference type="Proteomes" id="UP001501196"/>
    </source>
</evidence>
<reference evidence="2" key="1">
    <citation type="journal article" date="2019" name="Int. J. Syst. Evol. Microbiol.">
        <title>The Global Catalogue of Microorganisms (GCM) 10K type strain sequencing project: providing services to taxonomists for standard genome sequencing and annotation.</title>
        <authorList>
            <consortium name="The Broad Institute Genomics Platform"/>
            <consortium name="The Broad Institute Genome Sequencing Center for Infectious Disease"/>
            <person name="Wu L."/>
            <person name="Ma J."/>
        </authorList>
    </citation>
    <scope>NUCLEOTIDE SEQUENCE [LARGE SCALE GENOMIC DNA]</scope>
    <source>
        <strain evidence="2">JCM 15672</strain>
    </source>
</reference>
<dbReference type="Proteomes" id="UP001501196">
    <property type="component" value="Unassembled WGS sequence"/>
</dbReference>
<dbReference type="PANTHER" id="PTHR42877:SF4">
    <property type="entry name" value="FAD_NAD(P)-BINDING DOMAIN-CONTAINING PROTEIN-RELATED"/>
    <property type="match status" value="1"/>
</dbReference>
<dbReference type="RefSeq" id="WP_344376582.1">
    <property type="nucleotide sequence ID" value="NZ_BAAAPW010000005.1"/>
</dbReference>
<gene>
    <name evidence="1" type="ORF">GCM10009819_31600</name>
</gene>
<dbReference type="Pfam" id="PF13738">
    <property type="entry name" value="Pyr_redox_3"/>
    <property type="match status" value="1"/>
</dbReference>
<organism evidence="1 2">
    <name type="scientific">Agromyces tropicus</name>
    <dbReference type="NCBI Taxonomy" id="555371"/>
    <lineage>
        <taxon>Bacteria</taxon>
        <taxon>Bacillati</taxon>
        <taxon>Actinomycetota</taxon>
        <taxon>Actinomycetes</taxon>
        <taxon>Micrococcales</taxon>
        <taxon>Microbacteriaceae</taxon>
        <taxon>Agromyces</taxon>
    </lineage>
</organism>
<dbReference type="PANTHER" id="PTHR42877">
    <property type="entry name" value="L-ORNITHINE N(5)-MONOOXYGENASE-RELATED"/>
    <property type="match status" value="1"/>
</dbReference>
<dbReference type="InterPro" id="IPR051209">
    <property type="entry name" value="FAD-bind_Monooxygenase_sf"/>
</dbReference>
<proteinExistence type="predicted"/>